<gene>
    <name evidence="2" type="ORF">RRG08_057346</name>
</gene>
<proteinExistence type="predicted"/>
<feature type="compositionally biased region" description="Basic and acidic residues" evidence="1">
    <location>
        <begin position="68"/>
        <end position="79"/>
    </location>
</feature>
<evidence type="ECO:0000256" key="1">
    <source>
        <dbReference type="SAM" id="MobiDB-lite"/>
    </source>
</evidence>
<feature type="region of interest" description="Disordered" evidence="1">
    <location>
        <begin position="46"/>
        <end position="93"/>
    </location>
</feature>
<dbReference type="Proteomes" id="UP001283361">
    <property type="component" value="Unassembled WGS sequence"/>
</dbReference>
<feature type="region of interest" description="Disordered" evidence="1">
    <location>
        <begin position="107"/>
        <end position="132"/>
    </location>
</feature>
<evidence type="ECO:0000313" key="3">
    <source>
        <dbReference type="Proteomes" id="UP001283361"/>
    </source>
</evidence>
<comment type="caution">
    <text evidence="2">The sequence shown here is derived from an EMBL/GenBank/DDBJ whole genome shotgun (WGS) entry which is preliminary data.</text>
</comment>
<dbReference type="EMBL" id="JAWDGP010006072">
    <property type="protein sequence ID" value="KAK3747802.1"/>
    <property type="molecule type" value="Genomic_DNA"/>
</dbReference>
<accession>A0AAE0YJF1</accession>
<reference evidence="2" key="1">
    <citation type="journal article" date="2023" name="G3 (Bethesda)">
        <title>A reference genome for the long-term kleptoplast-retaining sea slug Elysia crispata morphotype clarki.</title>
        <authorList>
            <person name="Eastman K.E."/>
            <person name="Pendleton A.L."/>
            <person name="Shaikh M.A."/>
            <person name="Suttiyut T."/>
            <person name="Ogas R."/>
            <person name="Tomko P."/>
            <person name="Gavelis G."/>
            <person name="Widhalm J.R."/>
            <person name="Wisecaver J.H."/>
        </authorList>
    </citation>
    <scope>NUCLEOTIDE SEQUENCE</scope>
    <source>
        <strain evidence="2">ECLA1</strain>
    </source>
</reference>
<evidence type="ECO:0000313" key="2">
    <source>
        <dbReference type="EMBL" id="KAK3747802.1"/>
    </source>
</evidence>
<name>A0AAE0YJF1_9GAST</name>
<sequence>MNLLALLGGWLRKPPKEVSTPPEGDFGILLFLGERRTPRTGLAHLRRCGNPPPSKDAKVASPPTCGRRPSDRFGRDWGFRKGHVHPSTPEPPRGVLFFLPSTFFEGAKTPPPPSRSEMGDHPPEGGIVEGASRGGRVTIDQPWREGFGRGLRMLFLTLSGSFALRAKQRF</sequence>
<keyword evidence="3" id="KW-1185">Reference proteome</keyword>
<protein>
    <submittedName>
        <fullName evidence="2">Uncharacterized protein</fullName>
    </submittedName>
</protein>
<organism evidence="2 3">
    <name type="scientific">Elysia crispata</name>
    <name type="common">lettuce slug</name>
    <dbReference type="NCBI Taxonomy" id="231223"/>
    <lineage>
        <taxon>Eukaryota</taxon>
        <taxon>Metazoa</taxon>
        <taxon>Spiralia</taxon>
        <taxon>Lophotrochozoa</taxon>
        <taxon>Mollusca</taxon>
        <taxon>Gastropoda</taxon>
        <taxon>Heterobranchia</taxon>
        <taxon>Euthyneura</taxon>
        <taxon>Panpulmonata</taxon>
        <taxon>Sacoglossa</taxon>
        <taxon>Placobranchoidea</taxon>
        <taxon>Plakobranchidae</taxon>
        <taxon>Elysia</taxon>
    </lineage>
</organism>
<dbReference type="AlphaFoldDB" id="A0AAE0YJF1"/>